<comment type="subcellular location">
    <subcellularLocation>
        <location evidence="1">Membrane</location>
        <topology evidence="1">Multi-pass membrane protein</topology>
    </subcellularLocation>
</comment>
<evidence type="ECO:0000259" key="7">
    <source>
        <dbReference type="Pfam" id="PF13515"/>
    </source>
</evidence>
<reference evidence="9" key="1">
    <citation type="submission" date="2018-12" db="EMBL/GenBank/DDBJ databases">
        <title>Tengunoibacter tsumagoiensis gen. nov., sp. nov., Dictyobacter kobayashii sp. nov., D. alpinus sp. nov., and D. joshuensis sp. nov. and description of Dictyobacteraceae fam. nov. within the order Ktedonobacterales isolated from Tengu-no-mugimeshi.</title>
        <authorList>
            <person name="Wang C.M."/>
            <person name="Zheng Y."/>
            <person name="Sakai Y."/>
            <person name="Toyoda A."/>
            <person name="Minakuchi Y."/>
            <person name="Abe K."/>
            <person name="Yokota A."/>
            <person name="Yabe S."/>
        </authorList>
    </citation>
    <scope>NUCLEOTIDE SEQUENCE [LARGE SCALE GENOMIC DNA]</scope>
    <source>
        <strain evidence="9">Uno11</strain>
    </source>
</reference>
<accession>A0A402AV11</accession>
<evidence type="ECO:0000256" key="2">
    <source>
        <dbReference type="ARBA" id="ARBA00022692"/>
    </source>
</evidence>
<evidence type="ECO:0000259" key="6">
    <source>
        <dbReference type="Pfam" id="PF12805"/>
    </source>
</evidence>
<evidence type="ECO:0000256" key="4">
    <source>
        <dbReference type="ARBA" id="ARBA00023136"/>
    </source>
</evidence>
<feature type="transmembrane region" description="Helical" evidence="5">
    <location>
        <begin position="436"/>
        <end position="453"/>
    </location>
</feature>
<evidence type="ECO:0000313" key="8">
    <source>
        <dbReference type="EMBL" id="GCE22958.1"/>
    </source>
</evidence>
<feature type="transmembrane region" description="Helical" evidence="5">
    <location>
        <begin position="86"/>
        <end position="104"/>
    </location>
</feature>
<feature type="transmembrane region" description="Helical" evidence="5">
    <location>
        <begin position="63"/>
        <end position="80"/>
    </location>
</feature>
<dbReference type="InterPro" id="IPR049453">
    <property type="entry name" value="Memb_transporter_dom"/>
</dbReference>
<keyword evidence="9" id="KW-1185">Reference proteome</keyword>
<dbReference type="PANTHER" id="PTHR47804:SF3">
    <property type="entry name" value="PROTEIN BRE4"/>
    <property type="match status" value="1"/>
</dbReference>
<dbReference type="EMBL" id="BIFS01000002">
    <property type="protein sequence ID" value="GCE22958.1"/>
    <property type="molecule type" value="Genomic_DNA"/>
</dbReference>
<protein>
    <submittedName>
        <fullName evidence="8">Uncharacterized protein</fullName>
    </submittedName>
</protein>
<dbReference type="GO" id="GO:0016020">
    <property type="term" value="C:membrane"/>
    <property type="evidence" value="ECO:0007669"/>
    <property type="project" value="UniProtKB-SubCell"/>
</dbReference>
<dbReference type="Pfam" id="PF12805">
    <property type="entry name" value="FUSC-like"/>
    <property type="match status" value="1"/>
</dbReference>
<dbReference type="InterPro" id="IPR032692">
    <property type="entry name" value="YccS_N"/>
</dbReference>
<comment type="caution">
    <text evidence="8">The sequence shown here is derived from an EMBL/GenBank/DDBJ whole genome shotgun (WGS) entry which is preliminary data.</text>
</comment>
<keyword evidence="3 5" id="KW-1133">Transmembrane helix</keyword>
<proteinExistence type="predicted"/>
<dbReference type="PANTHER" id="PTHR47804">
    <property type="entry name" value="60S RIBOSOMAL PROTEIN L19"/>
    <property type="match status" value="1"/>
</dbReference>
<organism evidence="8 9">
    <name type="scientific">Dictyobacter kobayashii</name>
    <dbReference type="NCBI Taxonomy" id="2014872"/>
    <lineage>
        <taxon>Bacteria</taxon>
        <taxon>Bacillati</taxon>
        <taxon>Chloroflexota</taxon>
        <taxon>Ktedonobacteria</taxon>
        <taxon>Ktedonobacterales</taxon>
        <taxon>Dictyobacteraceae</taxon>
        <taxon>Dictyobacter</taxon>
    </lineage>
</organism>
<evidence type="ECO:0000256" key="5">
    <source>
        <dbReference type="SAM" id="Phobius"/>
    </source>
</evidence>
<keyword evidence="4 5" id="KW-0472">Membrane</keyword>
<dbReference type="InterPro" id="IPR052430">
    <property type="entry name" value="IVT-Associated"/>
</dbReference>
<feature type="transmembrane region" description="Helical" evidence="5">
    <location>
        <begin position="12"/>
        <end position="32"/>
    </location>
</feature>
<feature type="transmembrane region" description="Helical" evidence="5">
    <location>
        <begin position="369"/>
        <end position="390"/>
    </location>
</feature>
<gene>
    <name evidence="8" type="ORF">KDK_67580</name>
</gene>
<feature type="domain" description="Integral membrane bound transporter" evidence="7">
    <location>
        <begin position="375"/>
        <end position="499"/>
    </location>
</feature>
<feature type="transmembrane region" description="Helical" evidence="5">
    <location>
        <begin position="410"/>
        <end position="429"/>
    </location>
</feature>
<dbReference type="AlphaFoldDB" id="A0A402AV11"/>
<evidence type="ECO:0000256" key="3">
    <source>
        <dbReference type="ARBA" id="ARBA00022989"/>
    </source>
</evidence>
<keyword evidence="2 5" id="KW-0812">Transmembrane</keyword>
<feature type="transmembrane region" description="Helical" evidence="5">
    <location>
        <begin position="111"/>
        <end position="128"/>
    </location>
</feature>
<evidence type="ECO:0000256" key="1">
    <source>
        <dbReference type="ARBA" id="ARBA00004141"/>
    </source>
</evidence>
<dbReference type="Proteomes" id="UP000287188">
    <property type="component" value="Unassembled WGS sequence"/>
</dbReference>
<name>A0A402AV11_9CHLR</name>
<dbReference type="Pfam" id="PF13515">
    <property type="entry name" value="FUSC_2"/>
    <property type="match status" value="1"/>
</dbReference>
<evidence type="ECO:0000313" key="9">
    <source>
        <dbReference type="Proteomes" id="UP000287188"/>
    </source>
</evidence>
<feature type="transmembrane region" description="Helical" evidence="5">
    <location>
        <begin position="134"/>
        <end position="156"/>
    </location>
</feature>
<sequence>MAFRFDRSQLVVVRAFISAFGFILPLALGVASGHIIEGVSIAGGASSLGTVSLNATHSIRIRTMLLASLGVAVSACVGALTGPYPWLSVLLIGLWSFVAGLLVVISQRAMIIGLQSTVALIILTHFTLSPTQALLEALLMLIGALFQTLLSLIPLWQRVGSERTLLSNSYQALADYAADSSDISNIRQVNIELRQTEETLNDSKSSRRKAKKFTQLLQQANKIRLNLTILTDTLQLIMEQDSEQYAEKVQNIQREIEGILHAIARSIKSSQKAIDLAPYYATLDNRVHELVEEDTSNYKLQQIALYYKALRSYLRAAEKTANSLNQSPPSLAMSIRLPRRPELHIKNPFATFRANISLDSTAFRHAIRLAVVMIIAAIIYRFSPLVRSYWVPISALFVLRPDFTATFTRGFARMIGTTLGALTIALLLYLIPPANMTLVIIEAIVTFFAYALLTVNYGLFSYFVTIQIIILLSFVDQHTSQLELFRTIDTIIGGSLALLTYILWPTWEHLKVPENMARRLETLQKYYLEVMNTYLSPGTYDAERISQVRRDSRLAKTNAEASIERALNEPERHPFDKNTMQCLLTNADHIAESVISLEAFLLENPEHPPLPMLAQLTHSIAAALNTFARAIRDERPARPMQDITQILHELEEKRKALRHNDPAPFTPLSFVLYESKRIISNLNTMNQLLSTKFEGDKGRTDAHEAVTTNQKTST</sequence>
<feature type="domain" description="Integral membrane protein YccS N-terminal" evidence="6">
    <location>
        <begin position="67"/>
        <end position="181"/>
    </location>
</feature>